<feature type="compositionally biased region" description="Polar residues" evidence="1">
    <location>
        <begin position="10"/>
        <end position="23"/>
    </location>
</feature>
<keyword evidence="3" id="KW-1185">Reference proteome</keyword>
<feature type="region of interest" description="Disordered" evidence="1">
    <location>
        <begin position="1"/>
        <end position="23"/>
    </location>
</feature>
<sequence length="97" mass="10841">MYPIRHRDSTLTPRKTTRVGNSVSRDTCPDLTLVKNCLQATWCDTGESLGSDRFIVSCTIPGVKCREPFGKAKIVKLDKWGEETARLPDEDVTDIEA</sequence>
<accession>A0AAQ4DEP4</accession>
<dbReference type="EMBL" id="JARKHS020031719">
    <property type="protein sequence ID" value="KAK8760934.1"/>
    <property type="molecule type" value="Genomic_DNA"/>
</dbReference>
<name>A0AAQ4DEP4_AMBAM</name>
<protein>
    <submittedName>
        <fullName evidence="2">Uncharacterized protein</fullName>
    </submittedName>
</protein>
<organism evidence="2 3">
    <name type="scientific">Amblyomma americanum</name>
    <name type="common">Lone star tick</name>
    <dbReference type="NCBI Taxonomy" id="6943"/>
    <lineage>
        <taxon>Eukaryota</taxon>
        <taxon>Metazoa</taxon>
        <taxon>Ecdysozoa</taxon>
        <taxon>Arthropoda</taxon>
        <taxon>Chelicerata</taxon>
        <taxon>Arachnida</taxon>
        <taxon>Acari</taxon>
        <taxon>Parasitiformes</taxon>
        <taxon>Ixodida</taxon>
        <taxon>Ixodoidea</taxon>
        <taxon>Ixodidae</taxon>
        <taxon>Amblyomminae</taxon>
        <taxon>Amblyomma</taxon>
    </lineage>
</organism>
<proteinExistence type="predicted"/>
<dbReference type="Proteomes" id="UP001321473">
    <property type="component" value="Unassembled WGS sequence"/>
</dbReference>
<gene>
    <name evidence="2" type="ORF">V5799_027799</name>
</gene>
<evidence type="ECO:0000313" key="3">
    <source>
        <dbReference type="Proteomes" id="UP001321473"/>
    </source>
</evidence>
<evidence type="ECO:0000256" key="1">
    <source>
        <dbReference type="SAM" id="MobiDB-lite"/>
    </source>
</evidence>
<reference evidence="2 3" key="1">
    <citation type="journal article" date="2023" name="Arcadia Sci">
        <title>De novo assembly of a long-read Amblyomma americanum tick genome.</title>
        <authorList>
            <person name="Chou S."/>
            <person name="Poskanzer K.E."/>
            <person name="Rollins M."/>
            <person name="Thuy-Boun P.S."/>
        </authorList>
    </citation>
    <scope>NUCLEOTIDE SEQUENCE [LARGE SCALE GENOMIC DNA]</scope>
    <source>
        <strain evidence="2">F_SG_1</strain>
        <tissue evidence="2">Salivary glands</tissue>
    </source>
</reference>
<dbReference type="AlphaFoldDB" id="A0AAQ4DEP4"/>
<evidence type="ECO:0000313" key="2">
    <source>
        <dbReference type="EMBL" id="KAK8760934.1"/>
    </source>
</evidence>
<comment type="caution">
    <text evidence="2">The sequence shown here is derived from an EMBL/GenBank/DDBJ whole genome shotgun (WGS) entry which is preliminary data.</text>
</comment>